<keyword evidence="6" id="KW-1185">Reference proteome</keyword>
<evidence type="ECO:0000256" key="3">
    <source>
        <dbReference type="ARBA" id="ARBA00023163"/>
    </source>
</evidence>
<dbReference type="Pfam" id="PF00392">
    <property type="entry name" value="GntR"/>
    <property type="match status" value="1"/>
</dbReference>
<dbReference type="Gene3D" id="1.10.10.10">
    <property type="entry name" value="Winged helix-like DNA-binding domain superfamily/Winged helix DNA-binding domain"/>
    <property type="match status" value="1"/>
</dbReference>
<dbReference type="SUPFAM" id="SSF46785">
    <property type="entry name" value="Winged helix' DNA-binding domain"/>
    <property type="match status" value="1"/>
</dbReference>
<evidence type="ECO:0000313" key="5">
    <source>
        <dbReference type="EMBL" id="MFD1834568.1"/>
    </source>
</evidence>
<dbReference type="EMBL" id="JBHUFL010000002">
    <property type="protein sequence ID" value="MFD1834568.1"/>
    <property type="molecule type" value="Genomic_DNA"/>
</dbReference>
<dbReference type="Pfam" id="PF07729">
    <property type="entry name" value="FCD"/>
    <property type="match status" value="1"/>
</dbReference>
<comment type="caution">
    <text evidence="5">The sequence shown here is derived from an EMBL/GenBank/DDBJ whole genome shotgun (WGS) entry which is preliminary data.</text>
</comment>
<evidence type="ECO:0000259" key="4">
    <source>
        <dbReference type="PROSITE" id="PS50949"/>
    </source>
</evidence>
<dbReference type="SMART" id="SM00895">
    <property type="entry name" value="FCD"/>
    <property type="match status" value="1"/>
</dbReference>
<proteinExistence type="predicted"/>
<dbReference type="Gene3D" id="1.20.120.530">
    <property type="entry name" value="GntR ligand-binding domain-like"/>
    <property type="match status" value="1"/>
</dbReference>
<keyword evidence="1" id="KW-0805">Transcription regulation</keyword>
<dbReference type="InterPro" id="IPR036388">
    <property type="entry name" value="WH-like_DNA-bd_sf"/>
</dbReference>
<gene>
    <name evidence="5" type="ORF">ACFSDA_05695</name>
</gene>
<feature type="domain" description="HTH gntR-type" evidence="4">
    <location>
        <begin position="4"/>
        <end position="71"/>
    </location>
</feature>
<reference evidence="6" key="1">
    <citation type="journal article" date="2019" name="Int. J. Syst. Evol. Microbiol.">
        <title>The Global Catalogue of Microorganisms (GCM) 10K type strain sequencing project: providing services to taxonomists for standard genome sequencing and annotation.</title>
        <authorList>
            <consortium name="The Broad Institute Genomics Platform"/>
            <consortium name="The Broad Institute Genome Sequencing Center for Infectious Disease"/>
            <person name="Wu L."/>
            <person name="Ma J."/>
        </authorList>
    </citation>
    <scope>NUCLEOTIDE SEQUENCE [LARGE SCALE GENOMIC DNA]</scope>
    <source>
        <strain evidence="6">JCM 11650</strain>
    </source>
</reference>
<keyword evidence="3" id="KW-0804">Transcription</keyword>
<dbReference type="InterPro" id="IPR011711">
    <property type="entry name" value="GntR_C"/>
</dbReference>
<evidence type="ECO:0000256" key="2">
    <source>
        <dbReference type="ARBA" id="ARBA00023125"/>
    </source>
</evidence>
<dbReference type="PANTHER" id="PTHR43537">
    <property type="entry name" value="TRANSCRIPTIONAL REGULATOR, GNTR FAMILY"/>
    <property type="match status" value="1"/>
</dbReference>
<keyword evidence="2" id="KW-0238">DNA-binding</keyword>
<dbReference type="InterPro" id="IPR036390">
    <property type="entry name" value="WH_DNA-bd_sf"/>
</dbReference>
<dbReference type="Proteomes" id="UP001597280">
    <property type="component" value="Unassembled WGS sequence"/>
</dbReference>
<evidence type="ECO:0000313" key="6">
    <source>
        <dbReference type="Proteomes" id="UP001597280"/>
    </source>
</evidence>
<dbReference type="RefSeq" id="WP_343903842.1">
    <property type="nucleotide sequence ID" value="NZ_BAAAIS010000002.1"/>
</dbReference>
<dbReference type="InterPro" id="IPR008920">
    <property type="entry name" value="TF_FadR/GntR_C"/>
</dbReference>
<dbReference type="CDD" id="cd07377">
    <property type="entry name" value="WHTH_GntR"/>
    <property type="match status" value="1"/>
</dbReference>
<dbReference type="PROSITE" id="PS50949">
    <property type="entry name" value="HTH_GNTR"/>
    <property type="match status" value="1"/>
</dbReference>
<dbReference type="PANTHER" id="PTHR43537:SF5">
    <property type="entry name" value="UXU OPERON TRANSCRIPTIONAL REGULATOR"/>
    <property type="match status" value="1"/>
</dbReference>
<accession>A0ABW4PUV3</accession>
<dbReference type="SUPFAM" id="SSF48008">
    <property type="entry name" value="GntR ligand-binding domain-like"/>
    <property type="match status" value="1"/>
</dbReference>
<dbReference type="InterPro" id="IPR000524">
    <property type="entry name" value="Tscrpt_reg_HTH_GntR"/>
</dbReference>
<evidence type="ECO:0000256" key="1">
    <source>
        <dbReference type="ARBA" id="ARBA00023015"/>
    </source>
</evidence>
<dbReference type="SMART" id="SM00345">
    <property type="entry name" value="HTH_GNTR"/>
    <property type="match status" value="1"/>
</dbReference>
<protein>
    <submittedName>
        <fullName evidence="5">GntR family transcriptional regulator</fullName>
    </submittedName>
</protein>
<sequence>MAGESKADVAYVRIRDKILSGEMTPGTVIPQRELAAEIGVSTTPLREGLRRLASEGLIDFGDRQIARVRPMRIDDARNLLEVRRSLDPLAAGLAAERRSNADLAEIRAAADGLSALSVNPDLEELMMHRRFHAAIYRASQNDLLISVLDRLWDQADRYRLLALRTEDRGQEARDRKDEEHRLLVEHIAARDADAASQVMLEHIDTSLAVTAIRKLDG</sequence>
<name>A0ABW4PUV3_9MICO</name>
<organism evidence="5 6">
    <name type="scientific">Brachybacterium rhamnosum</name>
    <dbReference type="NCBI Taxonomy" id="173361"/>
    <lineage>
        <taxon>Bacteria</taxon>
        <taxon>Bacillati</taxon>
        <taxon>Actinomycetota</taxon>
        <taxon>Actinomycetes</taxon>
        <taxon>Micrococcales</taxon>
        <taxon>Dermabacteraceae</taxon>
        <taxon>Brachybacterium</taxon>
    </lineage>
</organism>